<evidence type="ECO:0000313" key="1">
    <source>
        <dbReference type="EMBL" id="EDN90729.1"/>
    </source>
</evidence>
<dbReference type="GeneID" id="5494503"/>
<dbReference type="InParanoid" id="A7E4A7"/>
<proteinExistence type="predicted"/>
<reference evidence="2" key="1">
    <citation type="journal article" date="2011" name="PLoS Genet.">
        <title>Genomic analysis of the necrotrophic fungal pathogens Sclerotinia sclerotiorum and Botrytis cinerea.</title>
        <authorList>
            <person name="Amselem J."/>
            <person name="Cuomo C.A."/>
            <person name="van Kan J.A."/>
            <person name="Viaud M."/>
            <person name="Benito E.P."/>
            <person name="Couloux A."/>
            <person name="Coutinho P.M."/>
            <person name="de Vries R.P."/>
            <person name="Dyer P.S."/>
            <person name="Fillinger S."/>
            <person name="Fournier E."/>
            <person name="Gout L."/>
            <person name="Hahn M."/>
            <person name="Kohn L."/>
            <person name="Lapalu N."/>
            <person name="Plummer K.M."/>
            <person name="Pradier J.M."/>
            <person name="Quevillon E."/>
            <person name="Sharon A."/>
            <person name="Simon A."/>
            <person name="ten Have A."/>
            <person name="Tudzynski B."/>
            <person name="Tudzynski P."/>
            <person name="Wincker P."/>
            <person name="Andrew M."/>
            <person name="Anthouard V."/>
            <person name="Beever R.E."/>
            <person name="Beffa R."/>
            <person name="Benoit I."/>
            <person name="Bouzid O."/>
            <person name="Brault B."/>
            <person name="Chen Z."/>
            <person name="Choquer M."/>
            <person name="Collemare J."/>
            <person name="Cotton P."/>
            <person name="Danchin E.G."/>
            <person name="Da Silva C."/>
            <person name="Gautier A."/>
            <person name="Giraud C."/>
            <person name="Giraud T."/>
            <person name="Gonzalez C."/>
            <person name="Grossetete S."/>
            <person name="Guldener U."/>
            <person name="Henrissat B."/>
            <person name="Howlett B.J."/>
            <person name="Kodira C."/>
            <person name="Kretschmer M."/>
            <person name="Lappartient A."/>
            <person name="Leroch M."/>
            <person name="Levis C."/>
            <person name="Mauceli E."/>
            <person name="Neuveglise C."/>
            <person name="Oeser B."/>
            <person name="Pearson M."/>
            <person name="Poulain J."/>
            <person name="Poussereau N."/>
            <person name="Quesneville H."/>
            <person name="Rascle C."/>
            <person name="Schumacher J."/>
            <person name="Segurens B."/>
            <person name="Sexton A."/>
            <person name="Silva E."/>
            <person name="Sirven C."/>
            <person name="Soanes D.M."/>
            <person name="Talbot N.J."/>
            <person name="Templeton M."/>
            <person name="Yandava C."/>
            <person name="Yarden O."/>
            <person name="Zeng Q."/>
            <person name="Rollins J.A."/>
            <person name="Lebrun M.H."/>
            <person name="Dickman M."/>
        </authorList>
    </citation>
    <scope>NUCLEOTIDE SEQUENCE [LARGE SCALE GENOMIC DNA]</scope>
    <source>
        <strain evidence="2">ATCC 18683 / 1980 / Ss-1</strain>
    </source>
</reference>
<sequence>MYGSYGPTSLMMYDPYGSTVRCTGSTFMTYGTQVCVTHGNSFPNAQFAH</sequence>
<gene>
    <name evidence="1" type="ORF">SS1G_00129</name>
</gene>
<dbReference type="EMBL" id="CH476621">
    <property type="protein sequence ID" value="EDN90729.1"/>
    <property type="molecule type" value="Genomic_DNA"/>
</dbReference>
<dbReference type="KEGG" id="ssl:SS1G_00129"/>
<dbReference type="AlphaFoldDB" id="A7E4A7"/>
<name>A7E4A7_SCLS1</name>
<organism evidence="1 2">
    <name type="scientific">Sclerotinia sclerotiorum (strain ATCC 18683 / 1980 / Ss-1)</name>
    <name type="common">White mold</name>
    <name type="synonym">Whetzelinia sclerotiorum</name>
    <dbReference type="NCBI Taxonomy" id="665079"/>
    <lineage>
        <taxon>Eukaryota</taxon>
        <taxon>Fungi</taxon>
        <taxon>Dikarya</taxon>
        <taxon>Ascomycota</taxon>
        <taxon>Pezizomycotina</taxon>
        <taxon>Leotiomycetes</taxon>
        <taxon>Helotiales</taxon>
        <taxon>Sclerotiniaceae</taxon>
        <taxon>Sclerotinia</taxon>
    </lineage>
</organism>
<dbReference type="Proteomes" id="UP000001312">
    <property type="component" value="Unassembled WGS sequence"/>
</dbReference>
<dbReference type="HOGENOM" id="CLU_3143880_0_0_1"/>
<evidence type="ECO:0000313" key="2">
    <source>
        <dbReference type="Proteomes" id="UP000001312"/>
    </source>
</evidence>
<keyword evidence="2" id="KW-1185">Reference proteome</keyword>
<protein>
    <submittedName>
        <fullName evidence="1">Uncharacterized protein</fullName>
    </submittedName>
</protein>
<dbReference type="RefSeq" id="XP_001598043.1">
    <property type="nucleotide sequence ID" value="XM_001597993.1"/>
</dbReference>
<accession>A7E4A7</accession>